<evidence type="ECO:0000313" key="7">
    <source>
        <dbReference type="EMBL" id="TSJ66539.1"/>
    </source>
</evidence>
<dbReference type="GO" id="GO:0000455">
    <property type="term" value="P:enzyme-directed rRNA pseudouridine synthesis"/>
    <property type="evidence" value="ECO:0007669"/>
    <property type="project" value="UniProtKB-ARBA"/>
</dbReference>
<evidence type="ECO:0000313" key="8">
    <source>
        <dbReference type="Proteomes" id="UP000316425"/>
    </source>
</evidence>
<dbReference type="GO" id="GO:0005829">
    <property type="term" value="C:cytosol"/>
    <property type="evidence" value="ECO:0007669"/>
    <property type="project" value="UniProtKB-ARBA"/>
</dbReference>
<feature type="domain" description="RNA-binding S4" evidence="6">
    <location>
        <begin position="2"/>
        <end position="70"/>
    </location>
</feature>
<dbReference type="CDD" id="cd00165">
    <property type="entry name" value="S4"/>
    <property type="match status" value="1"/>
</dbReference>
<dbReference type="InterPro" id="IPR036986">
    <property type="entry name" value="S4_RNA-bd_sf"/>
</dbReference>
<dbReference type="InterPro" id="IPR002942">
    <property type="entry name" value="S4_RNA-bd"/>
</dbReference>
<accession>A0A556PQ86</accession>
<protein>
    <recommendedName>
        <fullName evidence="5">Pseudouridine synthase</fullName>
        <ecNumber evidence="5">5.4.99.-</ecNumber>
    </recommendedName>
</protein>
<dbReference type="InterPro" id="IPR000748">
    <property type="entry name" value="PsdUridine_synth_RsuA/RluB/E/F"/>
</dbReference>
<dbReference type="PROSITE" id="PS50889">
    <property type="entry name" value="S4"/>
    <property type="match status" value="1"/>
</dbReference>
<dbReference type="Gene3D" id="3.10.290.10">
    <property type="entry name" value="RNA-binding S4 domain"/>
    <property type="match status" value="1"/>
</dbReference>
<evidence type="ECO:0000256" key="4">
    <source>
        <dbReference type="PROSITE-ProRule" id="PRU00182"/>
    </source>
</evidence>
<reference evidence="7 8" key="1">
    <citation type="submission" date="2019-07" db="EMBL/GenBank/DDBJ databases">
        <title>Allobacillus sp. nov. SKP isolated from shrimp paste of Euphausiacea.</title>
        <authorList>
            <person name="Kanchanasin P."/>
            <person name="Tanasupawat S."/>
            <person name="Shi W."/>
            <person name="Wu L."/>
            <person name="Ma J."/>
        </authorList>
    </citation>
    <scope>NUCLEOTIDE SEQUENCE [LARGE SCALE GENOMIC DNA]</scope>
    <source>
        <strain evidence="7 8">SKP4-8</strain>
    </source>
</reference>
<dbReference type="PANTHER" id="PTHR47683:SF4">
    <property type="entry name" value="PSEUDOURIDINE SYNTHASE"/>
    <property type="match status" value="1"/>
</dbReference>
<dbReference type="InterPro" id="IPR050343">
    <property type="entry name" value="RsuA_PseudoU_synthase"/>
</dbReference>
<dbReference type="GO" id="GO:0003723">
    <property type="term" value="F:RNA binding"/>
    <property type="evidence" value="ECO:0007669"/>
    <property type="project" value="UniProtKB-KW"/>
</dbReference>
<dbReference type="EC" id="5.4.99.-" evidence="5"/>
<evidence type="ECO:0000259" key="6">
    <source>
        <dbReference type="SMART" id="SM00363"/>
    </source>
</evidence>
<comment type="caution">
    <text evidence="7">The sequence shown here is derived from an EMBL/GenBank/DDBJ whole genome shotgun (WGS) entry which is preliminary data.</text>
</comment>
<name>A0A556PQ86_9BACI</name>
<evidence type="ECO:0000256" key="1">
    <source>
        <dbReference type="ARBA" id="ARBA00008348"/>
    </source>
</evidence>
<dbReference type="AlphaFoldDB" id="A0A556PQ86"/>
<dbReference type="PANTHER" id="PTHR47683">
    <property type="entry name" value="PSEUDOURIDINE SYNTHASE FAMILY PROTEIN-RELATED"/>
    <property type="match status" value="1"/>
</dbReference>
<evidence type="ECO:0000256" key="5">
    <source>
        <dbReference type="RuleBase" id="RU003887"/>
    </source>
</evidence>
<dbReference type="FunFam" id="3.30.70.1560:FF:000001">
    <property type="entry name" value="Pseudouridine synthase"/>
    <property type="match status" value="1"/>
</dbReference>
<dbReference type="InterPro" id="IPR042092">
    <property type="entry name" value="PsdUridine_s_RsuA/RluB/E/F_cat"/>
</dbReference>
<dbReference type="Gene3D" id="3.30.70.580">
    <property type="entry name" value="Pseudouridine synthase I, catalytic domain, N-terminal subdomain"/>
    <property type="match status" value="1"/>
</dbReference>
<dbReference type="CDD" id="cd02553">
    <property type="entry name" value="PseudoU_synth_RsuA"/>
    <property type="match status" value="1"/>
</dbReference>
<dbReference type="Proteomes" id="UP000316425">
    <property type="component" value="Unassembled WGS sequence"/>
</dbReference>
<dbReference type="SMART" id="SM00363">
    <property type="entry name" value="S4"/>
    <property type="match status" value="1"/>
</dbReference>
<gene>
    <name evidence="7" type="ORF">FPQ13_04580</name>
</gene>
<keyword evidence="8" id="KW-1185">Reference proteome</keyword>
<dbReference type="Gene3D" id="3.30.70.1560">
    <property type="entry name" value="Alpha-L RNA-binding motif"/>
    <property type="match status" value="1"/>
</dbReference>
<sequence>MMRLDKLLANQGFGSRKDVKKLAKKGQVLLDGKPVKDLATHVDPYTADLVVGGKAVHYQKYVYLMLNKPAGVISATEDVKEKCVTDLIGDEFKPYNLFPVGRLDKNTTGLLLLTNDGQLAHQLTSPNYHAEKVYEADILGKVTEDDVKAFEQGVTLDDGYVTKPAKLSIIRSFHERSYIEVSVIEGKFHQIKRMFLAVGKKVLHLHRRSMKGLELDTSLTPGAYRELSEEELDLLRS</sequence>
<dbReference type="InterPro" id="IPR020103">
    <property type="entry name" value="PsdUridine_synth_cat_dom_sf"/>
</dbReference>
<dbReference type="InterPro" id="IPR020094">
    <property type="entry name" value="TruA/RsuA/RluB/E/F_N"/>
</dbReference>
<dbReference type="Pfam" id="PF01479">
    <property type="entry name" value="S4"/>
    <property type="match status" value="1"/>
</dbReference>
<dbReference type="NCBIfam" id="TIGR00093">
    <property type="entry name" value="pseudouridine synthase"/>
    <property type="match status" value="1"/>
</dbReference>
<proteinExistence type="inferred from homology"/>
<dbReference type="EMBL" id="VMHE01000004">
    <property type="protein sequence ID" value="TSJ66539.1"/>
    <property type="molecule type" value="Genomic_DNA"/>
</dbReference>
<dbReference type="InterPro" id="IPR006145">
    <property type="entry name" value="PsdUridine_synth_RsuA/RluA"/>
</dbReference>
<keyword evidence="2 4" id="KW-0694">RNA-binding</keyword>
<dbReference type="SUPFAM" id="SSF55174">
    <property type="entry name" value="Alpha-L RNA-binding motif"/>
    <property type="match status" value="1"/>
</dbReference>
<evidence type="ECO:0000256" key="3">
    <source>
        <dbReference type="ARBA" id="ARBA00023235"/>
    </source>
</evidence>
<dbReference type="SUPFAM" id="SSF55120">
    <property type="entry name" value="Pseudouridine synthase"/>
    <property type="match status" value="1"/>
</dbReference>
<evidence type="ECO:0000256" key="2">
    <source>
        <dbReference type="ARBA" id="ARBA00022884"/>
    </source>
</evidence>
<dbReference type="RefSeq" id="WP_144088146.1">
    <property type="nucleotide sequence ID" value="NZ_VMHE01000004.1"/>
</dbReference>
<organism evidence="7 8">
    <name type="scientific">Allobacillus salarius</name>
    <dbReference type="NCBI Taxonomy" id="1955272"/>
    <lineage>
        <taxon>Bacteria</taxon>
        <taxon>Bacillati</taxon>
        <taxon>Bacillota</taxon>
        <taxon>Bacilli</taxon>
        <taxon>Bacillales</taxon>
        <taxon>Bacillaceae</taxon>
        <taxon>Allobacillus</taxon>
    </lineage>
</organism>
<dbReference type="InterPro" id="IPR018496">
    <property type="entry name" value="PsdUridine_synth_RsuA/RluB_CS"/>
</dbReference>
<dbReference type="GO" id="GO:0120159">
    <property type="term" value="F:rRNA pseudouridine synthase activity"/>
    <property type="evidence" value="ECO:0007669"/>
    <property type="project" value="UniProtKB-ARBA"/>
</dbReference>
<dbReference type="Pfam" id="PF00849">
    <property type="entry name" value="PseudoU_synth_2"/>
    <property type="match status" value="1"/>
</dbReference>
<comment type="similarity">
    <text evidence="1 5">Belongs to the pseudouridine synthase RsuA family.</text>
</comment>
<dbReference type="OrthoDB" id="9807213at2"/>
<dbReference type="PROSITE" id="PS01149">
    <property type="entry name" value="PSI_RSU"/>
    <property type="match status" value="1"/>
</dbReference>
<keyword evidence="3 5" id="KW-0413">Isomerase</keyword>